<dbReference type="KEGG" id="mflu:HZU40_11780"/>
<dbReference type="RefSeq" id="WP_187098463.1">
    <property type="nucleotide sequence ID" value="NZ_CP059894.1"/>
</dbReference>
<proteinExistence type="predicted"/>
<organism evidence="1 2">
    <name type="scientific">Mycolicibacterium fluoranthenivorans</name>
    <dbReference type="NCBI Taxonomy" id="258505"/>
    <lineage>
        <taxon>Bacteria</taxon>
        <taxon>Bacillati</taxon>
        <taxon>Actinomycetota</taxon>
        <taxon>Actinomycetes</taxon>
        <taxon>Mycobacteriales</taxon>
        <taxon>Mycobacteriaceae</taxon>
        <taxon>Mycolicibacterium</taxon>
    </lineage>
</organism>
<reference evidence="1 2" key="1">
    <citation type="submission" date="2020-07" db="EMBL/GenBank/DDBJ databases">
        <title>Draft genome sequence of four isobutane-metabolizing strains capable of cometabolically degrading diverse ether contaminants.</title>
        <authorList>
            <person name="Chen W."/>
            <person name="Faulkner N."/>
            <person name="Smith C."/>
            <person name="Hyman M."/>
        </authorList>
    </citation>
    <scope>NUCLEOTIDE SEQUENCE [LARGE SCALE GENOMIC DNA]</scope>
    <source>
        <strain evidence="1 2">2A</strain>
    </source>
</reference>
<accession>A0A7G8PKJ9</accession>
<dbReference type="Proteomes" id="UP000515498">
    <property type="component" value="Chromosome"/>
</dbReference>
<gene>
    <name evidence="1" type="ORF">HZU40_11780</name>
</gene>
<name>A0A7G8PKJ9_9MYCO</name>
<evidence type="ECO:0000313" key="1">
    <source>
        <dbReference type="EMBL" id="QNJ94865.1"/>
    </source>
</evidence>
<dbReference type="EMBL" id="CP059894">
    <property type="protein sequence ID" value="QNJ94865.1"/>
    <property type="molecule type" value="Genomic_DNA"/>
</dbReference>
<dbReference type="AlphaFoldDB" id="A0A7G8PKJ9"/>
<evidence type="ECO:0000313" key="2">
    <source>
        <dbReference type="Proteomes" id="UP000515498"/>
    </source>
</evidence>
<sequence>MDWRATTDPAAQTDLDFLLRDSIQLAVQGLAHQNLAPFMLVIANTGDRGLRSLSAPIADTGVDAVIAALQNEGDVADLRARATVLDVRVREPFDGDAVNVRLEHRAGPAIDILVPYRSTPEGITVSTDSLSAARDTPRLWPGTGS</sequence>
<protein>
    <submittedName>
        <fullName evidence="1">Uncharacterized protein</fullName>
    </submittedName>
</protein>